<dbReference type="RefSeq" id="WP_344085401.1">
    <property type="nucleotide sequence ID" value="NZ_BAAALS010000025.1"/>
</dbReference>
<keyword evidence="1" id="KW-1133">Transmembrane helix</keyword>
<accession>A0ABP4X981</accession>
<organism evidence="2 3">
    <name type="scientific">Luedemannella helvata</name>
    <dbReference type="NCBI Taxonomy" id="349315"/>
    <lineage>
        <taxon>Bacteria</taxon>
        <taxon>Bacillati</taxon>
        <taxon>Actinomycetota</taxon>
        <taxon>Actinomycetes</taxon>
        <taxon>Micromonosporales</taxon>
        <taxon>Micromonosporaceae</taxon>
        <taxon>Luedemannella</taxon>
    </lineage>
</organism>
<evidence type="ECO:0000313" key="2">
    <source>
        <dbReference type="EMBL" id="GAA1768541.1"/>
    </source>
</evidence>
<protein>
    <submittedName>
        <fullName evidence="2">Uncharacterized protein</fullName>
    </submittedName>
</protein>
<keyword evidence="1" id="KW-0812">Transmembrane</keyword>
<dbReference type="EMBL" id="BAAALS010000025">
    <property type="protein sequence ID" value="GAA1768541.1"/>
    <property type="molecule type" value="Genomic_DNA"/>
</dbReference>
<name>A0ABP4X981_9ACTN</name>
<keyword evidence="3" id="KW-1185">Reference proteome</keyword>
<evidence type="ECO:0000313" key="3">
    <source>
        <dbReference type="Proteomes" id="UP001500655"/>
    </source>
</evidence>
<feature type="transmembrane region" description="Helical" evidence="1">
    <location>
        <begin position="49"/>
        <end position="69"/>
    </location>
</feature>
<gene>
    <name evidence="2" type="ORF">GCM10009681_44770</name>
</gene>
<reference evidence="3" key="1">
    <citation type="journal article" date="2019" name="Int. J. Syst. Evol. Microbiol.">
        <title>The Global Catalogue of Microorganisms (GCM) 10K type strain sequencing project: providing services to taxonomists for standard genome sequencing and annotation.</title>
        <authorList>
            <consortium name="The Broad Institute Genomics Platform"/>
            <consortium name="The Broad Institute Genome Sequencing Center for Infectious Disease"/>
            <person name="Wu L."/>
            <person name="Ma J."/>
        </authorList>
    </citation>
    <scope>NUCLEOTIDE SEQUENCE [LARGE SCALE GENOMIC DNA]</scope>
    <source>
        <strain evidence="3">JCM 13249</strain>
    </source>
</reference>
<evidence type="ECO:0000256" key="1">
    <source>
        <dbReference type="SAM" id="Phobius"/>
    </source>
</evidence>
<comment type="caution">
    <text evidence="2">The sequence shown here is derived from an EMBL/GenBank/DDBJ whole genome shotgun (WGS) entry which is preliminary data.</text>
</comment>
<sequence>MWQPRFAYASAGVILAALTVVSLPIWLVFYRMADPESNNGAGPRVADLVALSMMLLGGLVTAGAAWVIIIEMRGRVRMVDRLAQTNDRELRPIGASDEVTQNLVTTSEALPATPTSVPATLEASGHLLHSFSRVLRAFSQLPAQVALLAVALSLFVGATLLSMD</sequence>
<feature type="transmembrane region" description="Helical" evidence="1">
    <location>
        <begin position="141"/>
        <end position="161"/>
    </location>
</feature>
<feature type="transmembrane region" description="Helical" evidence="1">
    <location>
        <begin position="7"/>
        <end position="29"/>
    </location>
</feature>
<proteinExistence type="predicted"/>
<keyword evidence="1" id="KW-0472">Membrane</keyword>
<dbReference type="Proteomes" id="UP001500655">
    <property type="component" value="Unassembled WGS sequence"/>
</dbReference>